<proteinExistence type="predicted"/>
<dbReference type="InterPro" id="IPR039552">
    <property type="entry name" value="IS66_C"/>
</dbReference>
<evidence type="ECO:0000313" key="4">
    <source>
        <dbReference type="EMBL" id="EJX07293.1"/>
    </source>
</evidence>
<sequence>MHLRYNINMKQIDFEIHQHVRANISTQVHEQTRDMDKDEVVDLLVETIYKSVGEKEVSLYRKNALYAAKTEHIQLSLFDSDTLEPSDVEKDTIEFLKKKREACEITEQQCRETIAKVQAHRKKVNNQLANLKKLNTVKKNKPKKDCRNHEPDVVEVIQFDEDVHCPICGRTMSTLGYAEKTVIEYQPARYIIKKIKTEKKVCPAGCTDENGKAIILKAQPKEPDLIDKSIATPSLVAGLAYEKFMQGTPLYRLEKDATASGIDLSRQTMSNILQKCHEQYIAPVCGLINEDLAKQNVVHMDETPLQCLALKDRSTSYMACGVSGEYAQQQMVLYQFNESRKKEFITHMLGTDFTGALMTDGLQGYRSYQGCTKLSCLAHARRYFYDAVNCRDDYAQLKKVLNANKNTDDDLEKAQIFLKEHESLNRLIAVLNRIAELYQIENFFSDLPAELKAQARQELSKPLFEKLVLEVEIVADGFEEKTKAHKAATYFLERKEELAKYIESGIYPIDNNRAERKMKSFVIARKNFLFSNSVEGAESAAGYMTLLESAKMNRLKPFKYLEYVLNRMMYYKDKPIPRTVLEELVPYSKKLPEN</sequence>
<feature type="domain" description="Transposase IS66 C-terminal" evidence="3">
    <location>
        <begin position="545"/>
        <end position="586"/>
    </location>
</feature>
<evidence type="ECO:0000256" key="1">
    <source>
        <dbReference type="SAM" id="Coils"/>
    </source>
</evidence>
<feature type="non-terminal residue" evidence="4">
    <location>
        <position position="594"/>
    </location>
</feature>
<feature type="domain" description="Transposase IS66 central" evidence="2">
    <location>
        <begin position="228"/>
        <end position="538"/>
    </location>
</feature>
<dbReference type="Pfam" id="PF03050">
    <property type="entry name" value="DDE_Tnp_IS66"/>
    <property type="match status" value="1"/>
</dbReference>
<reference evidence="4" key="1">
    <citation type="journal article" date="2012" name="PLoS ONE">
        <title>Gene sets for utilization of primary and secondary nutrition supplies in the distal gut of endangered iberian lynx.</title>
        <authorList>
            <person name="Alcaide M."/>
            <person name="Messina E."/>
            <person name="Richter M."/>
            <person name="Bargiela R."/>
            <person name="Peplies J."/>
            <person name="Huws S.A."/>
            <person name="Newbold C.J."/>
            <person name="Golyshin P.N."/>
            <person name="Simon M.A."/>
            <person name="Lopez G."/>
            <person name="Yakimov M.M."/>
            <person name="Ferrer M."/>
        </authorList>
    </citation>
    <scope>NUCLEOTIDE SEQUENCE</scope>
</reference>
<dbReference type="PANTHER" id="PTHR33678:SF2">
    <property type="match status" value="1"/>
</dbReference>
<dbReference type="InterPro" id="IPR004291">
    <property type="entry name" value="Transposase_IS66_central"/>
</dbReference>
<protein>
    <submittedName>
        <fullName evidence="4">Transposase IS66</fullName>
    </submittedName>
</protein>
<accession>J9GWB8</accession>
<dbReference type="PANTHER" id="PTHR33678">
    <property type="entry name" value="BLL1576 PROTEIN"/>
    <property type="match status" value="1"/>
</dbReference>
<keyword evidence="1" id="KW-0175">Coiled coil</keyword>
<evidence type="ECO:0000259" key="3">
    <source>
        <dbReference type="Pfam" id="PF13817"/>
    </source>
</evidence>
<dbReference type="AlphaFoldDB" id="J9GWB8"/>
<name>J9GWB8_9ZZZZ</name>
<evidence type="ECO:0000259" key="2">
    <source>
        <dbReference type="Pfam" id="PF03050"/>
    </source>
</evidence>
<dbReference type="NCBIfam" id="NF033517">
    <property type="entry name" value="transpos_IS66"/>
    <property type="match status" value="1"/>
</dbReference>
<comment type="caution">
    <text evidence="4">The sequence shown here is derived from an EMBL/GenBank/DDBJ whole genome shotgun (WGS) entry which is preliminary data.</text>
</comment>
<feature type="coiled-coil region" evidence="1">
    <location>
        <begin position="114"/>
        <end position="141"/>
    </location>
</feature>
<gene>
    <name evidence="4" type="ORF">EVA_04596</name>
</gene>
<dbReference type="InterPro" id="IPR052344">
    <property type="entry name" value="Transposase-related"/>
</dbReference>
<organism evidence="4">
    <name type="scientific">gut metagenome</name>
    <dbReference type="NCBI Taxonomy" id="749906"/>
    <lineage>
        <taxon>unclassified sequences</taxon>
        <taxon>metagenomes</taxon>
        <taxon>organismal metagenomes</taxon>
    </lineage>
</organism>
<dbReference type="Pfam" id="PF13817">
    <property type="entry name" value="DDE_Tnp_IS66_C"/>
    <property type="match status" value="1"/>
</dbReference>
<dbReference type="EMBL" id="AMCI01000915">
    <property type="protein sequence ID" value="EJX07293.1"/>
    <property type="molecule type" value="Genomic_DNA"/>
</dbReference>